<dbReference type="AlphaFoldDB" id="A0A5C6SDG6"/>
<proteinExistence type="predicted"/>
<evidence type="ECO:0000313" key="1">
    <source>
        <dbReference type="EMBL" id="TXB96602.1"/>
    </source>
</evidence>
<evidence type="ECO:0000313" key="2">
    <source>
        <dbReference type="Proteomes" id="UP000321331"/>
    </source>
</evidence>
<protein>
    <submittedName>
        <fullName evidence="1">Uncharacterized protein</fullName>
    </submittedName>
</protein>
<comment type="caution">
    <text evidence="1">The sequence shown here is derived from an EMBL/GenBank/DDBJ whole genome shotgun (WGS) entry which is preliminary data.</text>
</comment>
<sequence>MSSSTQSQFLEYLKSLKLKDLPNIEAIAQPRIDVSVFERGRRHTWNNRGLLKQPDQVSRGAYLASEHFAIMLCAGKALDRYGYPLLVEIHFKSDEDQTSINHAISFFRGLGIRDAVLDTAIEFLSKRQRLNNIYINAELADPNGHFWDQLGDTNRPVHAKALILQLVGLRNPFMCKGCIRSYTTQKNWNDEHLMYPFHCCASLKGVMDGRCANCIYQPFSYDFAC</sequence>
<dbReference type="Pfam" id="PF12511">
    <property type="entry name" value="DUF3716"/>
    <property type="match status" value="1"/>
</dbReference>
<gene>
    <name evidence="1" type="ORF">FocTR4_00012308</name>
</gene>
<dbReference type="EMBL" id="VMNF01000014">
    <property type="protein sequence ID" value="TXB96602.1"/>
    <property type="molecule type" value="Genomic_DNA"/>
</dbReference>
<dbReference type="Proteomes" id="UP000321331">
    <property type="component" value="Unassembled WGS sequence"/>
</dbReference>
<reference evidence="1 2" key="1">
    <citation type="submission" date="2019-07" db="EMBL/GenBank/DDBJ databases">
        <title>The First High-Quality Draft Genome Sequence of the Causal Agent of the Current Panama Disease Epidemic.</title>
        <authorList>
            <person name="Warmington R.J."/>
            <person name="Kay W."/>
            <person name="Jeffries A."/>
            <person name="Bebber D."/>
            <person name="Moore K."/>
            <person name="Studholme D.J."/>
        </authorList>
    </citation>
    <scope>NUCLEOTIDE SEQUENCE [LARGE SCALE GENOMIC DNA]</scope>
    <source>
        <strain evidence="1 2">TR4</strain>
    </source>
</reference>
<name>A0A5C6SDG6_FUSOC</name>
<dbReference type="InterPro" id="IPR022190">
    <property type="entry name" value="DUF3716"/>
</dbReference>
<organism evidence="1 2">
    <name type="scientific">Fusarium oxysporum f. sp. cubense</name>
    <dbReference type="NCBI Taxonomy" id="61366"/>
    <lineage>
        <taxon>Eukaryota</taxon>
        <taxon>Fungi</taxon>
        <taxon>Dikarya</taxon>
        <taxon>Ascomycota</taxon>
        <taxon>Pezizomycotina</taxon>
        <taxon>Sordariomycetes</taxon>
        <taxon>Hypocreomycetidae</taxon>
        <taxon>Hypocreales</taxon>
        <taxon>Nectriaceae</taxon>
        <taxon>Fusarium</taxon>
        <taxon>Fusarium oxysporum species complex</taxon>
    </lineage>
</organism>
<accession>A0A5C6SDG6</accession>